<reference evidence="1" key="1">
    <citation type="submission" date="2021-03" db="EMBL/GenBank/DDBJ databases">
        <title>Evolutionary priming and transition to the ectomycorrhizal habit in an iconic lineage of mushroom-forming fungi: is preadaptation a requirement?</title>
        <authorList>
            <consortium name="DOE Joint Genome Institute"/>
            <person name="Looney B.P."/>
            <person name="Miyauchi S."/>
            <person name="Morin E."/>
            <person name="Drula E."/>
            <person name="Courty P.E."/>
            <person name="Chicoki N."/>
            <person name="Fauchery L."/>
            <person name="Kohler A."/>
            <person name="Kuo A."/>
            <person name="LaButti K."/>
            <person name="Pangilinan J."/>
            <person name="Lipzen A."/>
            <person name="Riley R."/>
            <person name="Andreopoulos W."/>
            <person name="He G."/>
            <person name="Johnson J."/>
            <person name="Barry K.W."/>
            <person name="Grigoriev I.V."/>
            <person name="Nagy L."/>
            <person name="Hibbett D."/>
            <person name="Henrissat B."/>
            <person name="Matheny P.B."/>
            <person name="Labbe J."/>
            <person name="Martin A.F."/>
        </authorList>
    </citation>
    <scope>NUCLEOTIDE SEQUENCE</scope>
    <source>
        <strain evidence="1">BPL698</strain>
    </source>
</reference>
<proteinExistence type="predicted"/>
<evidence type="ECO:0000313" key="2">
    <source>
        <dbReference type="Proteomes" id="UP001207468"/>
    </source>
</evidence>
<dbReference type="EMBL" id="JAGFNK010000300">
    <property type="protein sequence ID" value="KAI9453515.1"/>
    <property type="molecule type" value="Genomic_DNA"/>
</dbReference>
<protein>
    <submittedName>
        <fullName evidence="1">Uncharacterized protein</fullName>
    </submittedName>
</protein>
<evidence type="ECO:0000313" key="1">
    <source>
        <dbReference type="EMBL" id="KAI9453515.1"/>
    </source>
</evidence>
<comment type="caution">
    <text evidence="1">The sequence shown here is derived from an EMBL/GenBank/DDBJ whole genome shotgun (WGS) entry which is preliminary data.</text>
</comment>
<dbReference type="Proteomes" id="UP001207468">
    <property type="component" value="Unassembled WGS sequence"/>
</dbReference>
<gene>
    <name evidence="1" type="ORF">F5148DRAFT_1289046</name>
</gene>
<name>A0ACC0TZ81_9AGAM</name>
<sequence length="200" mass="23158">MIDIAGTPKSPWNVSTGQVFTSYLIEKMGYDDTVETQKAIEKAFCTRVKSLKSHHKSNVLSQAEKAVEKPKHRWWQHKYQLFHHCCDIVKQYEPLQRHLPILDMLGVDGMSSDKSDLNPATNQIKYTVIKPDCHLNGWSNYKHRVFAHLHVRSQKVHEKVYVPLGLPPNAYNPQWLEGRETLLDVIMYVLPTFFVGPYLS</sequence>
<keyword evidence="2" id="KW-1185">Reference proteome</keyword>
<accession>A0ACC0TZ81</accession>
<organism evidence="1 2">
    <name type="scientific">Russula earlei</name>
    <dbReference type="NCBI Taxonomy" id="71964"/>
    <lineage>
        <taxon>Eukaryota</taxon>
        <taxon>Fungi</taxon>
        <taxon>Dikarya</taxon>
        <taxon>Basidiomycota</taxon>
        <taxon>Agaricomycotina</taxon>
        <taxon>Agaricomycetes</taxon>
        <taxon>Russulales</taxon>
        <taxon>Russulaceae</taxon>
        <taxon>Russula</taxon>
    </lineage>
</organism>